<evidence type="ECO:0000256" key="1">
    <source>
        <dbReference type="SAM" id="MobiDB-lite"/>
    </source>
</evidence>
<proteinExistence type="predicted"/>
<evidence type="ECO:0000313" key="2">
    <source>
        <dbReference type="EMBL" id="SPQ22898.1"/>
    </source>
</evidence>
<dbReference type="AlphaFoldDB" id="A0A3S4ATZ6"/>
<feature type="region of interest" description="Disordered" evidence="1">
    <location>
        <begin position="38"/>
        <end position="63"/>
    </location>
</feature>
<protein>
    <submittedName>
        <fullName evidence="2">81689dfa-d2dd-40f7-80b6-083b685e4e49</fullName>
    </submittedName>
</protein>
<sequence>MIAASLFQGGTGAEQAFAENLLWKKGPPTGYGSALNIARHGERRGGNQGPPPIAPNGASNNWL</sequence>
<dbReference type="EMBL" id="OUUZ01000009">
    <property type="protein sequence ID" value="SPQ22898.1"/>
    <property type="molecule type" value="Genomic_DNA"/>
</dbReference>
<organism evidence="2 3">
    <name type="scientific">Thermothielavioides terrestris</name>
    <dbReference type="NCBI Taxonomy" id="2587410"/>
    <lineage>
        <taxon>Eukaryota</taxon>
        <taxon>Fungi</taxon>
        <taxon>Dikarya</taxon>
        <taxon>Ascomycota</taxon>
        <taxon>Pezizomycotina</taxon>
        <taxon>Sordariomycetes</taxon>
        <taxon>Sordariomycetidae</taxon>
        <taxon>Sordariales</taxon>
        <taxon>Chaetomiaceae</taxon>
        <taxon>Thermothielavioides</taxon>
    </lineage>
</organism>
<gene>
    <name evidence="2" type="ORF">TT172_LOCUS5317</name>
</gene>
<reference evidence="2 3" key="1">
    <citation type="submission" date="2018-04" db="EMBL/GenBank/DDBJ databases">
        <authorList>
            <person name="Huttner S."/>
            <person name="Dainat J."/>
        </authorList>
    </citation>
    <scope>NUCLEOTIDE SEQUENCE [LARGE SCALE GENOMIC DNA]</scope>
</reference>
<name>A0A3S4ATZ6_9PEZI</name>
<evidence type="ECO:0000313" key="3">
    <source>
        <dbReference type="Proteomes" id="UP000289323"/>
    </source>
</evidence>
<accession>A0A3S4ATZ6</accession>
<dbReference type="Proteomes" id="UP000289323">
    <property type="component" value="Unassembled WGS sequence"/>
</dbReference>